<dbReference type="Gene3D" id="3.30.930.10">
    <property type="entry name" value="Bira Bifunctional Protein, Domain 2"/>
    <property type="match status" value="1"/>
</dbReference>
<dbReference type="FunCoup" id="A0A146G8T5">
    <property type="interactions" value="312"/>
</dbReference>
<keyword evidence="2 5" id="KW-0808">Transferase</keyword>
<feature type="active site" description="Acyl-thioester intermediate" evidence="5 7">
    <location>
        <position position="174"/>
    </location>
</feature>
<dbReference type="PROSITE" id="PS51733">
    <property type="entry name" value="BPL_LPL_CATALYTIC"/>
    <property type="match status" value="1"/>
</dbReference>
<dbReference type="EMBL" id="BDCO01000002">
    <property type="protein sequence ID" value="GAT34109.1"/>
    <property type="molecule type" value="Genomic_DNA"/>
</dbReference>
<evidence type="ECO:0000256" key="7">
    <source>
        <dbReference type="PIRSR" id="PIRSR016262-1"/>
    </source>
</evidence>
<feature type="binding site" evidence="5 8">
    <location>
        <begin position="75"/>
        <end position="82"/>
    </location>
    <ligand>
        <name>substrate</name>
    </ligand>
</feature>
<sequence>MIPSLSHPEVQWLGSIEYAAALDLQNQLVDQCLEGGPEKLLLLEHEPVYTIGRTRDQSSLRQPTSLPHPVFEINRGGQATWHGPGQLVGYPILRLAERGRDLHLYLRFLEEVIILTCAECGFTAGRRDGLTGVWVEDRKLASLGVGVRKWISMHGLALNVTLSSLEAFNYITPCGIAGVQMTCIEKEAARPFTVQEVGDILARIFLRDLPTLA</sequence>
<dbReference type="OrthoDB" id="9787061at2"/>
<dbReference type="PROSITE" id="PS01313">
    <property type="entry name" value="LIPB"/>
    <property type="match status" value="1"/>
</dbReference>
<dbReference type="PANTHER" id="PTHR10993:SF7">
    <property type="entry name" value="LIPOYLTRANSFERASE 2, MITOCHONDRIAL-RELATED"/>
    <property type="match status" value="1"/>
</dbReference>
<comment type="subcellular location">
    <subcellularLocation>
        <location evidence="5">Cytoplasm</location>
    </subcellularLocation>
</comment>
<reference evidence="12" key="1">
    <citation type="journal article" date="2017" name="Genome Announc.">
        <title>Draft Genome Sequence of Terrimicrobium sacchariphilum NM-5T, a Facultative Anaerobic Soil Bacterium of the Class Spartobacteria.</title>
        <authorList>
            <person name="Qiu Y.L."/>
            <person name="Tourlousse D.M."/>
            <person name="Matsuura N."/>
            <person name="Ohashi A."/>
            <person name="Sekiguchi Y."/>
        </authorList>
    </citation>
    <scope>NUCLEOTIDE SEQUENCE [LARGE SCALE GENOMIC DNA]</scope>
    <source>
        <strain evidence="12">NM-5</strain>
    </source>
</reference>
<dbReference type="GO" id="GO:0009249">
    <property type="term" value="P:protein lipoylation"/>
    <property type="evidence" value="ECO:0007669"/>
    <property type="project" value="InterPro"/>
</dbReference>
<dbReference type="InParanoid" id="A0A146G8T5"/>
<dbReference type="STRING" id="690879.TSACC_22533"/>
<dbReference type="Pfam" id="PF21948">
    <property type="entry name" value="LplA-B_cat"/>
    <property type="match status" value="1"/>
</dbReference>
<evidence type="ECO:0000256" key="8">
    <source>
        <dbReference type="PIRSR" id="PIRSR016262-2"/>
    </source>
</evidence>
<dbReference type="GO" id="GO:0033819">
    <property type="term" value="F:lipoyl(octanoyl) transferase activity"/>
    <property type="evidence" value="ECO:0007669"/>
    <property type="project" value="UniProtKB-EC"/>
</dbReference>
<evidence type="ECO:0000259" key="10">
    <source>
        <dbReference type="PROSITE" id="PS51733"/>
    </source>
</evidence>
<gene>
    <name evidence="5" type="primary">lipB</name>
    <name evidence="11" type="ORF">TSACC_22533</name>
</gene>
<evidence type="ECO:0000313" key="12">
    <source>
        <dbReference type="Proteomes" id="UP000076023"/>
    </source>
</evidence>
<keyword evidence="3 5" id="KW-0012">Acyltransferase</keyword>
<evidence type="ECO:0000256" key="6">
    <source>
        <dbReference type="PIRNR" id="PIRNR016262"/>
    </source>
</evidence>
<comment type="miscellaneous">
    <text evidence="5">In the reaction, the free carboxyl group of octanoic acid is attached via an amide linkage to the epsilon-amino group of a specific lysine residue of lipoyl domains of lipoate-dependent enzymes.</text>
</comment>
<evidence type="ECO:0000256" key="3">
    <source>
        <dbReference type="ARBA" id="ARBA00023315"/>
    </source>
</evidence>
<protein>
    <recommendedName>
        <fullName evidence="5 6">Octanoyltransferase</fullName>
        <ecNumber evidence="5 6">2.3.1.181</ecNumber>
    </recommendedName>
    <alternativeName>
        <fullName evidence="5">Lipoate-protein ligase B</fullName>
    </alternativeName>
    <alternativeName>
        <fullName evidence="5">Lipoyl/octanoyl transferase</fullName>
    </alternativeName>
    <alternativeName>
        <fullName evidence="5">Octanoyl-[acyl-carrier-protein]-protein N-octanoyltransferase</fullName>
    </alternativeName>
</protein>
<accession>A0A146G8T5</accession>
<proteinExistence type="inferred from homology"/>
<comment type="caution">
    <text evidence="11">The sequence shown here is derived from an EMBL/GenBank/DDBJ whole genome shotgun (WGS) entry which is preliminary data.</text>
</comment>
<dbReference type="InterPro" id="IPR045864">
    <property type="entry name" value="aa-tRNA-synth_II/BPL/LPL"/>
</dbReference>
<evidence type="ECO:0000256" key="5">
    <source>
        <dbReference type="HAMAP-Rule" id="MF_00013"/>
    </source>
</evidence>
<dbReference type="PIRSF" id="PIRSF016262">
    <property type="entry name" value="LPLase"/>
    <property type="match status" value="1"/>
</dbReference>
<evidence type="ECO:0000313" key="11">
    <source>
        <dbReference type="EMBL" id="GAT34109.1"/>
    </source>
</evidence>
<comment type="function">
    <text evidence="4 5 6">Catalyzes the transfer of endogenously produced octanoic acid from octanoyl-acyl-carrier-protein onto the lipoyl domains of lipoate-dependent enzymes. Lipoyl-ACP can also act as a substrate although octanoyl-ACP is likely to be the physiological substrate.</text>
</comment>
<feature type="binding site" evidence="5 8">
    <location>
        <begin position="142"/>
        <end position="144"/>
    </location>
    <ligand>
        <name>substrate</name>
    </ligand>
</feature>
<keyword evidence="12" id="KW-1185">Reference proteome</keyword>
<dbReference type="SUPFAM" id="SSF55681">
    <property type="entry name" value="Class II aaRS and biotin synthetases"/>
    <property type="match status" value="1"/>
</dbReference>
<dbReference type="AlphaFoldDB" id="A0A146G8T5"/>
<comment type="pathway">
    <text evidence="1 5 6">Protein modification; protein lipoylation via endogenous pathway; protein N(6)-(lipoyl)lysine from octanoyl-[acyl-carrier-protein]: step 1/2.</text>
</comment>
<dbReference type="HAMAP" id="MF_00013">
    <property type="entry name" value="LipB"/>
    <property type="match status" value="1"/>
</dbReference>
<dbReference type="CDD" id="cd16444">
    <property type="entry name" value="LipB"/>
    <property type="match status" value="1"/>
</dbReference>
<feature type="binding site" evidence="5 8">
    <location>
        <begin position="155"/>
        <end position="157"/>
    </location>
    <ligand>
        <name>substrate</name>
    </ligand>
</feature>
<dbReference type="EC" id="2.3.1.181" evidence="5 6"/>
<dbReference type="Proteomes" id="UP000076023">
    <property type="component" value="Unassembled WGS sequence"/>
</dbReference>
<dbReference type="RefSeq" id="WP_075079772.1">
    <property type="nucleotide sequence ID" value="NZ_BDCO01000002.1"/>
</dbReference>
<dbReference type="InterPro" id="IPR000544">
    <property type="entry name" value="Octanoyltransferase"/>
</dbReference>
<dbReference type="GO" id="GO:0005737">
    <property type="term" value="C:cytoplasm"/>
    <property type="evidence" value="ECO:0007669"/>
    <property type="project" value="UniProtKB-SubCell"/>
</dbReference>
<evidence type="ECO:0000256" key="2">
    <source>
        <dbReference type="ARBA" id="ARBA00022679"/>
    </source>
</evidence>
<feature type="domain" description="BPL/LPL catalytic" evidence="10">
    <location>
        <begin position="34"/>
        <end position="213"/>
    </location>
</feature>
<dbReference type="PANTHER" id="PTHR10993">
    <property type="entry name" value="OCTANOYLTRANSFERASE"/>
    <property type="match status" value="1"/>
</dbReference>
<dbReference type="NCBIfam" id="NF010925">
    <property type="entry name" value="PRK14345.1"/>
    <property type="match status" value="1"/>
</dbReference>
<evidence type="ECO:0000256" key="4">
    <source>
        <dbReference type="ARBA" id="ARBA00024732"/>
    </source>
</evidence>
<dbReference type="InterPro" id="IPR020605">
    <property type="entry name" value="Octanoyltransferase_CS"/>
</dbReference>
<evidence type="ECO:0000256" key="9">
    <source>
        <dbReference type="PIRSR" id="PIRSR016262-3"/>
    </source>
</evidence>
<evidence type="ECO:0000256" key="1">
    <source>
        <dbReference type="ARBA" id="ARBA00004821"/>
    </source>
</evidence>
<comment type="similarity">
    <text evidence="5 6">Belongs to the LipB family.</text>
</comment>
<dbReference type="NCBIfam" id="TIGR00214">
    <property type="entry name" value="lipB"/>
    <property type="match status" value="1"/>
</dbReference>
<feature type="site" description="Lowers pKa of active site Cys" evidence="5 9">
    <location>
        <position position="139"/>
    </location>
</feature>
<comment type="catalytic activity">
    <reaction evidence="5 6">
        <text>octanoyl-[ACP] + L-lysyl-[protein] = N(6)-octanoyl-L-lysyl-[protein] + holo-[ACP] + H(+)</text>
        <dbReference type="Rhea" id="RHEA:17665"/>
        <dbReference type="Rhea" id="RHEA-COMP:9636"/>
        <dbReference type="Rhea" id="RHEA-COMP:9685"/>
        <dbReference type="Rhea" id="RHEA-COMP:9752"/>
        <dbReference type="Rhea" id="RHEA-COMP:9928"/>
        <dbReference type="ChEBI" id="CHEBI:15378"/>
        <dbReference type="ChEBI" id="CHEBI:29969"/>
        <dbReference type="ChEBI" id="CHEBI:64479"/>
        <dbReference type="ChEBI" id="CHEBI:78463"/>
        <dbReference type="ChEBI" id="CHEBI:78809"/>
        <dbReference type="EC" id="2.3.1.181"/>
    </reaction>
</comment>
<keyword evidence="5" id="KW-0963">Cytoplasm</keyword>
<dbReference type="UniPathway" id="UPA00538">
    <property type="reaction ID" value="UER00592"/>
</dbReference>
<organism evidence="11 12">
    <name type="scientific">Terrimicrobium sacchariphilum</name>
    <dbReference type="NCBI Taxonomy" id="690879"/>
    <lineage>
        <taxon>Bacteria</taxon>
        <taxon>Pseudomonadati</taxon>
        <taxon>Verrucomicrobiota</taxon>
        <taxon>Terrimicrobiia</taxon>
        <taxon>Terrimicrobiales</taxon>
        <taxon>Terrimicrobiaceae</taxon>
        <taxon>Terrimicrobium</taxon>
    </lineage>
</organism>
<name>A0A146G8T5_TERSA</name>
<dbReference type="InterPro" id="IPR004143">
    <property type="entry name" value="BPL_LPL_catalytic"/>
</dbReference>